<organism evidence="1">
    <name type="scientific">marine sediment metagenome</name>
    <dbReference type="NCBI Taxonomy" id="412755"/>
    <lineage>
        <taxon>unclassified sequences</taxon>
        <taxon>metagenomes</taxon>
        <taxon>ecological metagenomes</taxon>
    </lineage>
</organism>
<evidence type="ECO:0000313" key="1">
    <source>
        <dbReference type="EMBL" id="GAH86889.1"/>
    </source>
</evidence>
<dbReference type="AlphaFoldDB" id="X1K9H6"/>
<gene>
    <name evidence="1" type="ORF">S03H2_60030</name>
</gene>
<dbReference type="SUPFAM" id="SSF69336">
    <property type="entry name" value="Alpha subunit of glutamate synthase, C-terminal domain"/>
    <property type="match status" value="1"/>
</dbReference>
<feature type="non-terminal residue" evidence="1">
    <location>
        <position position="1"/>
    </location>
</feature>
<comment type="caution">
    <text evidence="1">The sequence shown here is derived from an EMBL/GenBank/DDBJ whole genome shotgun (WGS) entry which is preliminary data.</text>
</comment>
<dbReference type="InterPro" id="IPR036485">
    <property type="entry name" value="Glu_synth_asu_C_sf"/>
</dbReference>
<name>X1K9H6_9ZZZZ</name>
<dbReference type="EMBL" id="BARU01038649">
    <property type="protein sequence ID" value="GAH86889.1"/>
    <property type="molecule type" value="Genomic_DNA"/>
</dbReference>
<reference evidence="1" key="1">
    <citation type="journal article" date="2014" name="Front. Microbiol.">
        <title>High frequency of phylogenetically diverse reductive dehalogenase-homologous genes in deep subseafloor sedimentary metagenomes.</title>
        <authorList>
            <person name="Kawai M."/>
            <person name="Futagami T."/>
            <person name="Toyoda A."/>
            <person name="Takaki Y."/>
            <person name="Nishi S."/>
            <person name="Hori S."/>
            <person name="Arai W."/>
            <person name="Tsubouchi T."/>
            <person name="Morono Y."/>
            <person name="Uchiyama I."/>
            <person name="Ito T."/>
            <person name="Fujiyama A."/>
            <person name="Inagaki F."/>
            <person name="Takami H."/>
        </authorList>
    </citation>
    <scope>NUCLEOTIDE SEQUENCE</scope>
    <source>
        <strain evidence="1">Expedition CK06-06</strain>
    </source>
</reference>
<accession>X1K9H6</accession>
<protein>
    <submittedName>
        <fullName evidence="1">Uncharacterized protein</fullName>
    </submittedName>
</protein>
<proteinExistence type="predicted"/>
<dbReference type="GO" id="GO:0016491">
    <property type="term" value="F:oxidoreductase activity"/>
    <property type="evidence" value="ECO:0007669"/>
    <property type="project" value="InterPro"/>
</dbReference>
<sequence length="94" mass="10268">DYAGGRMIAGTLVLRGGAGRYAGYGLRRGSLIFTEKPKDILPTFSDSGVMEFDYLLLLEKWLRGTGMRIKLGGRARRLMGDMAVLGKGEMLILA</sequence>